<dbReference type="eggNOG" id="ENOG502SYKR">
    <property type="taxonomic scope" value="Eukaryota"/>
</dbReference>
<dbReference type="AlphaFoldDB" id="A0A087G9N2"/>
<dbReference type="Proteomes" id="UP000029120">
    <property type="component" value="Chromosome 8"/>
</dbReference>
<feature type="region of interest" description="Disordered" evidence="1">
    <location>
        <begin position="445"/>
        <end position="511"/>
    </location>
</feature>
<evidence type="ECO:0000313" key="3">
    <source>
        <dbReference type="EMBL" id="KFK26584.1"/>
    </source>
</evidence>
<feature type="region of interest" description="Disordered" evidence="1">
    <location>
        <begin position="292"/>
        <end position="326"/>
    </location>
</feature>
<dbReference type="PANTHER" id="PTHR48449">
    <property type="entry name" value="DUF1985 DOMAIN-CONTAINING PROTEIN"/>
    <property type="match status" value="1"/>
</dbReference>
<dbReference type="InterPro" id="IPR015410">
    <property type="entry name" value="DUF1985"/>
</dbReference>
<feature type="domain" description="DUF1985" evidence="2">
    <location>
        <begin position="1"/>
        <end position="129"/>
    </location>
</feature>
<evidence type="ECO:0000259" key="2">
    <source>
        <dbReference type="Pfam" id="PF09331"/>
    </source>
</evidence>
<keyword evidence="4" id="KW-1185">Reference proteome</keyword>
<evidence type="ECO:0000313" key="4">
    <source>
        <dbReference type="Proteomes" id="UP000029120"/>
    </source>
</evidence>
<gene>
    <name evidence="3" type="ordered locus">AALP_Aa8g267400</name>
</gene>
<feature type="compositionally biased region" description="Basic and acidic residues" evidence="1">
    <location>
        <begin position="484"/>
        <end position="511"/>
    </location>
</feature>
<accession>A0A087G9N2</accession>
<sequence length="511" mass="56422">MWSVFGGQPLRFSLNEFAAVTSLCCDEYPEGYDPEKNVKVGSLSYAYWDKLIGLPRTATIADISAMMKATPDMPAWRRLRLALLLIVDGVLIATHQVHKPTLKYVNMLEYIESFLKFPWGRESFLKTVTSVRPGTKITKQYSDQVVAVQQRLKQGSVSVNEFPLTLQLVAFCLIPELLTKLPNSSLEPTLMTAKFVGYAKLTTFSRETVLETEFSPNLVVVPKIDHVGDNFCNAWDRDLKDSKLLYLEELVDSGHVFTKSQWHGGDDSEVLSDHTTKPPVMVHKKHVLSTKPAGLMGGEQSPEIQKNVSEKGQTSGGYGREDGNNYLDKEDEVDCGQATVDEVNPSEEDDDGQAAMDEVNPSEVLLTIQEDEDGQAAVEEVNPSELNNGGSEALENVSDEARTDDGLEKSIGVAVNIGEGQEAVENESVLQEFVVEEDNIDPKVTGENVGFNKTDSEAAENESEEMIHEKGFVAGEDSNIQKLTGEHVKLDRSHEQPAVDESEKVVPEKVP</sequence>
<feature type="region of interest" description="Disordered" evidence="1">
    <location>
        <begin position="383"/>
        <end position="408"/>
    </location>
</feature>
<dbReference type="EMBL" id="CM002876">
    <property type="protein sequence ID" value="KFK26584.1"/>
    <property type="molecule type" value="Genomic_DNA"/>
</dbReference>
<dbReference type="Pfam" id="PF09331">
    <property type="entry name" value="DUF1985"/>
    <property type="match status" value="1"/>
</dbReference>
<dbReference type="PANTHER" id="PTHR48449:SF1">
    <property type="entry name" value="DUF1985 DOMAIN-CONTAINING PROTEIN"/>
    <property type="match status" value="1"/>
</dbReference>
<dbReference type="OrthoDB" id="1112004at2759"/>
<dbReference type="Gramene" id="KFK26584">
    <property type="protein sequence ID" value="KFK26584"/>
    <property type="gene ID" value="AALP_AA8G267400"/>
</dbReference>
<evidence type="ECO:0000256" key="1">
    <source>
        <dbReference type="SAM" id="MobiDB-lite"/>
    </source>
</evidence>
<name>A0A087G9N2_ARAAL</name>
<feature type="compositionally biased region" description="Basic and acidic residues" evidence="1">
    <location>
        <begin position="399"/>
        <end position="408"/>
    </location>
</feature>
<reference evidence="4" key="1">
    <citation type="journal article" date="2015" name="Nat. Plants">
        <title>Genome expansion of Arabis alpina linked with retrotransposition and reduced symmetric DNA methylation.</title>
        <authorList>
            <person name="Willing E.M."/>
            <person name="Rawat V."/>
            <person name="Mandakova T."/>
            <person name="Maumus F."/>
            <person name="James G.V."/>
            <person name="Nordstroem K.J."/>
            <person name="Becker C."/>
            <person name="Warthmann N."/>
            <person name="Chica C."/>
            <person name="Szarzynska B."/>
            <person name="Zytnicki M."/>
            <person name="Albani M.C."/>
            <person name="Kiefer C."/>
            <person name="Bergonzi S."/>
            <person name="Castaings L."/>
            <person name="Mateos J.L."/>
            <person name="Berns M.C."/>
            <person name="Bujdoso N."/>
            <person name="Piofczyk T."/>
            <person name="de Lorenzo L."/>
            <person name="Barrero-Sicilia C."/>
            <person name="Mateos I."/>
            <person name="Piednoel M."/>
            <person name="Hagmann J."/>
            <person name="Chen-Min-Tao R."/>
            <person name="Iglesias-Fernandez R."/>
            <person name="Schuster S.C."/>
            <person name="Alonso-Blanco C."/>
            <person name="Roudier F."/>
            <person name="Carbonero P."/>
            <person name="Paz-Ares J."/>
            <person name="Davis S.J."/>
            <person name="Pecinka A."/>
            <person name="Quesneville H."/>
            <person name="Colot V."/>
            <person name="Lysak M.A."/>
            <person name="Weigel D."/>
            <person name="Coupland G."/>
            <person name="Schneeberger K."/>
        </authorList>
    </citation>
    <scope>NUCLEOTIDE SEQUENCE [LARGE SCALE GENOMIC DNA]</scope>
    <source>
        <strain evidence="4">cv. Pajares</strain>
    </source>
</reference>
<organism evidence="3 4">
    <name type="scientific">Arabis alpina</name>
    <name type="common">Alpine rock-cress</name>
    <dbReference type="NCBI Taxonomy" id="50452"/>
    <lineage>
        <taxon>Eukaryota</taxon>
        <taxon>Viridiplantae</taxon>
        <taxon>Streptophyta</taxon>
        <taxon>Embryophyta</taxon>
        <taxon>Tracheophyta</taxon>
        <taxon>Spermatophyta</taxon>
        <taxon>Magnoliopsida</taxon>
        <taxon>eudicotyledons</taxon>
        <taxon>Gunneridae</taxon>
        <taxon>Pentapetalae</taxon>
        <taxon>rosids</taxon>
        <taxon>malvids</taxon>
        <taxon>Brassicales</taxon>
        <taxon>Brassicaceae</taxon>
        <taxon>Arabideae</taxon>
        <taxon>Arabis</taxon>
    </lineage>
</organism>
<feature type="compositionally biased region" description="Polar residues" evidence="1">
    <location>
        <begin position="302"/>
        <end position="313"/>
    </location>
</feature>
<proteinExistence type="predicted"/>
<protein>
    <recommendedName>
        <fullName evidence="2">DUF1985 domain-containing protein</fullName>
    </recommendedName>
</protein>